<organism evidence="1 2">
    <name type="scientific">Penicillium malachiteum</name>
    <dbReference type="NCBI Taxonomy" id="1324776"/>
    <lineage>
        <taxon>Eukaryota</taxon>
        <taxon>Fungi</taxon>
        <taxon>Dikarya</taxon>
        <taxon>Ascomycota</taxon>
        <taxon>Pezizomycotina</taxon>
        <taxon>Eurotiomycetes</taxon>
        <taxon>Eurotiomycetidae</taxon>
        <taxon>Eurotiales</taxon>
        <taxon>Aspergillaceae</taxon>
        <taxon>Penicillium</taxon>
    </lineage>
</organism>
<gene>
    <name evidence="1" type="ORF">N7493_011573</name>
</gene>
<dbReference type="Proteomes" id="UP001215712">
    <property type="component" value="Unassembled WGS sequence"/>
</dbReference>
<evidence type="ECO:0000313" key="2">
    <source>
        <dbReference type="Proteomes" id="UP001215712"/>
    </source>
</evidence>
<comment type="caution">
    <text evidence="1">The sequence shown here is derived from an EMBL/GenBank/DDBJ whole genome shotgun (WGS) entry which is preliminary data.</text>
</comment>
<evidence type="ECO:0000313" key="1">
    <source>
        <dbReference type="EMBL" id="KAJ5703648.1"/>
    </source>
</evidence>
<dbReference type="EMBL" id="JAQJAN010000021">
    <property type="protein sequence ID" value="KAJ5703648.1"/>
    <property type="molecule type" value="Genomic_DNA"/>
</dbReference>
<protein>
    <submittedName>
        <fullName evidence="1">Uncharacterized protein</fullName>
    </submittedName>
</protein>
<reference evidence="1" key="1">
    <citation type="journal article" date="2023" name="IMA Fungus">
        <title>Comparative genomic study of the Penicillium genus elucidates a diverse pangenome and 15 lateral gene transfer events.</title>
        <authorList>
            <person name="Petersen C."/>
            <person name="Sorensen T."/>
            <person name="Nielsen M.R."/>
            <person name="Sondergaard T.E."/>
            <person name="Sorensen J.L."/>
            <person name="Fitzpatrick D.A."/>
            <person name="Frisvad J.C."/>
            <person name="Nielsen K.L."/>
        </authorList>
    </citation>
    <scope>NUCLEOTIDE SEQUENCE</scope>
    <source>
        <strain evidence="1">IBT 17514</strain>
    </source>
</reference>
<name>A0AAD6HB48_9EURO</name>
<keyword evidence="2" id="KW-1185">Reference proteome</keyword>
<dbReference type="AlphaFoldDB" id="A0AAD6HB48"/>
<proteinExistence type="predicted"/>
<sequence length="150" mass="17251">MAMEVPIGPAQRSRRITLFLTNKVPPVLFLLEFPLAIYRVPTRDNGTHGCLDNRAITCLNMAPATGIAPPNWQSGIGTVILARKDKKDITPEHYEGIWMYCDYIRDYFGDGVSPTQLYRRTSFERWFEGYKREAIQMGRSEFINMPSLYP</sequence>
<accession>A0AAD6HB48</accession>
<reference evidence="1" key="2">
    <citation type="submission" date="2023-01" db="EMBL/GenBank/DDBJ databases">
        <authorList>
            <person name="Petersen C."/>
        </authorList>
    </citation>
    <scope>NUCLEOTIDE SEQUENCE</scope>
    <source>
        <strain evidence="1">IBT 17514</strain>
    </source>
</reference>